<feature type="compositionally biased region" description="Basic and acidic residues" evidence="1">
    <location>
        <begin position="214"/>
        <end position="287"/>
    </location>
</feature>
<dbReference type="PANTHER" id="PTHR35585:SF1">
    <property type="entry name" value="HHE DOMAIN PROTEIN (AFU_ORTHOLOGUE AFUA_4G00730)"/>
    <property type="match status" value="1"/>
</dbReference>
<dbReference type="EMBL" id="JACIDX010000015">
    <property type="protein sequence ID" value="MBB3956649.1"/>
    <property type="molecule type" value="Genomic_DNA"/>
</dbReference>
<evidence type="ECO:0000313" key="3">
    <source>
        <dbReference type="EMBL" id="MBB3956649.1"/>
    </source>
</evidence>
<name>A0A7W6G794_9SPHN</name>
<feature type="compositionally biased region" description="Polar residues" evidence="1">
    <location>
        <begin position="1"/>
        <end position="12"/>
    </location>
</feature>
<dbReference type="AlphaFoldDB" id="A0A7W6G794"/>
<keyword evidence="4" id="KW-1185">Reference proteome</keyword>
<evidence type="ECO:0000256" key="1">
    <source>
        <dbReference type="SAM" id="MobiDB-lite"/>
    </source>
</evidence>
<evidence type="ECO:0000313" key="4">
    <source>
        <dbReference type="Proteomes" id="UP000548867"/>
    </source>
</evidence>
<dbReference type="CDD" id="cd12108">
    <property type="entry name" value="Hr-like"/>
    <property type="match status" value="1"/>
</dbReference>
<feature type="compositionally biased region" description="Basic and acidic residues" evidence="1">
    <location>
        <begin position="425"/>
        <end position="440"/>
    </location>
</feature>
<dbReference type="PANTHER" id="PTHR35585">
    <property type="entry name" value="HHE DOMAIN PROTEIN (AFU_ORTHOLOGUE AFUA_4G00730)"/>
    <property type="match status" value="1"/>
</dbReference>
<dbReference type="Pfam" id="PF01814">
    <property type="entry name" value="Hemerythrin"/>
    <property type="match status" value="1"/>
</dbReference>
<dbReference type="InterPro" id="IPR012312">
    <property type="entry name" value="Hemerythrin-like"/>
</dbReference>
<dbReference type="Proteomes" id="UP000548867">
    <property type="component" value="Unassembled WGS sequence"/>
</dbReference>
<dbReference type="Gene3D" id="1.20.120.520">
    <property type="entry name" value="nmb1532 protein domain like"/>
    <property type="match status" value="1"/>
</dbReference>
<feature type="region of interest" description="Disordered" evidence="1">
    <location>
        <begin position="196"/>
        <end position="440"/>
    </location>
</feature>
<sequence length="440" mass="50450">MATSTPEQSDISKTADAAKAQSVGRKQPNAAAGAKAASASGQEQSGDEAVKKTQPQAGENVSALLMADHRAVEKLFNQYEDADERRRSDIIERVSQALIIHTILEEEIFYPACREHFSEEDTLDDAQVEHDSVKILIGDLMHGRSNDPYRDAKFRVLAEQVRHHVCEEEQAGGIFQKAQACGIDTPELARRITARRSQLESAGPLAATPPISIDRADQQRPRRDETRQFGRDEEERGQSRYRKEKEMASYQQYRDRDERGRYFSQNDDDHRSSRHSNDRPRDEEGRFVSRGRMSGRDDHDDRDYGRWSEQRYRDDDDDRQYSGRDRSHGGWSGDSEGYSEAPRRGWDNPDHGRSGWYGDPEGHSEASRRGWDERSASRHQDYDNDRDNARSRDHDERGYSSRSSSRGSRDDDRQGGRHQGWSGDPRGHSEAARRGWENRR</sequence>
<accession>A0A7W6G794</accession>
<proteinExistence type="predicted"/>
<feature type="compositionally biased region" description="Basic and acidic residues" evidence="1">
    <location>
        <begin position="360"/>
        <end position="399"/>
    </location>
</feature>
<feature type="compositionally biased region" description="Low complexity" evidence="1">
    <location>
        <begin position="30"/>
        <end position="41"/>
    </location>
</feature>
<evidence type="ECO:0000259" key="2">
    <source>
        <dbReference type="Pfam" id="PF01814"/>
    </source>
</evidence>
<gene>
    <name evidence="3" type="ORF">GGR38_003615</name>
</gene>
<comment type="caution">
    <text evidence="3">The sequence shown here is derived from an EMBL/GenBank/DDBJ whole genome shotgun (WGS) entry which is preliminary data.</text>
</comment>
<reference evidence="3 4" key="1">
    <citation type="submission" date="2020-08" db="EMBL/GenBank/DDBJ databases">
        <title>Genomic Encyclopedia of Type Strains, Phase IV (KMG-IV): sequencing the most valuable type-strain genomes for metagenomic binning, comparative biology and taxonomic classification.</title>
        <authorList>
            <person name="Goeker M."/>
        </authorList>
    </citation>
    <scope>NUCLEOTIDE SEQUENCE [LARGE SCALE GENOMIC DNA]</scope>
    <source>
        <strain evidence="3 4">DSM 27057</strain>
    </source>
</reference>
<organism evidence="3 4">
    <name type="scientific">Novosphingobium sediminicola</name>
    <dbReference type="NCBI Taxonomy" id="563162"/>
    <lineage>
        <taxon>Bacteria</taxon>
        <taxon>Pseudomonadati</taxon>
        <taxon>Pseudomonadota</taxon>
        <taxon>Alphaproteobacteria</taxon>
        <taxon>Sphingomonadales</taxon>
        <taxon>Sphingomonadaceae</taxon>
        <taxon>Novosphingobium</taxon>
    </lineage>
</organism>
<feature type="compositionally biased region" description="Basic and acidic residues" evidence="1">
    <location>
        <begin position="294"/>
        <end position="328"/>
    </location>
</feature>
<feature type="region of interest" description="Disordered" evidence="1">
    <location>
        <begin position="1"/>
        <end position="56"/>
    </location>
</feature>
<protein>
    <recommendedName>
        <fullName evidence="2">Hemerythrin-like domain-containing protein</fullName>
    </recommendedName>
</protein>
<feature type="domain" description="Hemerythrin-like" evidence="2">
    <location>
        <begin position="62"/>
        <end position="170"/>
    </location>
</feature>
<feature type="compositionally biased region" description="Basic and acidic residues" evidence="1">
    <location>
        <begin position="341"/>
        <end position="353"/>
    </location>
</feature>